<keyword evidence="2" id="KW-1185">Reference proteome</keyword>
<organism evidence="1 2">
    <name type="scientific">Spiromyces aspiralis</name>
    <dbReference type="NCBI Taxonomy" id="68401"/>
    <lineage>
        <taxon>Eukaryota</taxon>
        <taxon>Fungi</taxon>
        <taxon>Fungi incertae sedis</taxon>
        <taxon>Zoopagomycota</taxon>
        <taxon>Kickxellomycotina</taxon>
        <taxon>Kickxellomycetes</taxon>
        <taxon>Kickxellales</taxon>
        <taxon>Kickxellaceae</taxon>
        <taxon>Spiromyces</taxon>
    </lineage>
</organism>
<dbReference type="Proteomes" id="UP001145114">
    <property type="component" value="Unassembled WGS sequence"/>
</dbReference>
<accession>A0ACC1HKY8</accession>
<evidence type="ECO:0000313" key="1">
    <source>
        <dbReference type="EMBL" id="KAJ1676986.1"/>
    </source>
</evidence>
<evidence type="ECO:0000313" key="2">
    <source>
        <dbReference type="Proteomes" id="UP001145114"/>
    </source>
</evidence>
<proteinExistence type="predicted"/>
<protein>
    <submittedName>
        <fullName evidence="1">Uncharacterized protein</fullName>
    </submittedName>
</protein>
<name>A0ACC1HKY8_9FUNG</name>
<reference evidence="1" key="1">
    <citation type="submission" date="2022-06" db="EMBL/GenBank/DDBJ databases">
        <title>Phylogenomic reconstructions and comparative analyses of Kickxellomycotina fungi.</title>
        <authorList>
            <person name="Reynolds N.K."/>
            <person name="Stajich J.E."/>
            <person name="Barry K."/>
            <person name="Grigoriev I.V."/>
            <person name="Crous P."/>
            <person name="Smith M.E."/>
        </authorList>
    </citation>
    <scope>NUCLEOTIDE SEQUENCE</scope>
    <source>
        <strain evidence="1">RSA 2271</strain>
    </source>
</reference>
<comment type="caution">
    <text evidence="1">The sequence shown here is derived from an EMBL/GenBank/DDBJ whole genome shotgun (WGS) entry which is preliminary data.</text>
</comment>
<gene>
    <name evidence="1" type="ORF">EV182_007119</name>
</gene>
<sequence>MDSVSPPPPQGLRDAGQTSGAHTRSSSWQTVTNSTAANSLEAEYNPQGPMALRRQASQDNRQQAKYNQQQQQRLQQKQRDSNTTEDTAKRQPHPQHQATSSVIKLAKAAGSNNLHSSTPNNNDGSRFMVGSLSSDSDDLSESEESIKFNSHTDRTDAPTSAAAAAADNNKAADDAAPRAQLRKYRNGLTNLHMCQRISQNLADLYQNDSHHEPHGAVNDHTTIAVKAADGHVKQEAAQDLLDASSESDNQAQ</sequence>
<feature type="non-terminal residue" evidence="1">
    <location>
        <position position="252"/>
    </location>
</feature>
<dbReference type="EMBL" id="JAMZIH010003193">
    <property type="protein sequence ID" value="KAJ1676986.1"/>
    <property type="molecule type" value="Genomic_DNA"/>
</dbReference>